<dbReference type="InterPro" id="IPR012001">
    <property type="entry name" value="Thiamin_PyroP_enz_TPP-bd_dom"/>
</dbReference>
<dbReference type="GO" id="GO:0000287">
    <property type="term" value="F:magnesium ion binding"/>
    <property type="evidence" value="ECO:0007669"/>
    <property type="project" value="UniProtKB-UniRule"/>
</dbReference>
<reference evidence="9 10" key="1">
    <citation type="submission" date="2016-10" db="EMBL/GenBank/DDBJ databases">
        <authorList>
            <person name="de Groot N.N."/>
        </authorList>
    </citation>
    <scope>NUCLEOTIDE SEQUENCE [LARGE SCALE GENOMIC DNA]</scope>
    <source>
        <strain evidence="9 10">AR32</strain>
    </source>
</reference>
<evidence type="ECO:0000256" key="7">
    <source>
        <dbReference type="HAMAP-Rule" id="MF_01659"/>
    </source>
</evidence>
<keyword evidence="1 7" id="KW-0474">Menaquinone biosynthesis</keyword>
<comment type="pathway">
    <text evidence="7">Quinol/quinone metabolism; 1,4-dihydroxy-2-naphthoate biosynthesis; 1,4-dihydroxy-2-naphthoate from chorismate: step 2/7.</text>
</comment>
<dbReference type="EMBL" id="FNUV01000001">
    <property type="protein sequence ID" value="SEF44659.1"/>
    <property type="molecule type" value="Genomic_DNA"/>
</dbReference>
<comment type="cofactor">
    <cofactor evidence="7">
        <name>thiamine diphosphate</name>
        <dbReference type="ChEBI" id="CHEBI:58937"/>
    </cofactor>
    <text evidence="7">Binds 1 thiamine pyrophosphate per subunit.</text>
</comment>
<dbReference type="PIRSF" id="PIRSF004983">
    <property type="entry name" value="MenD"/>
    <property type="match status" value="1"/>
</dbReference>
<dbReference type="Proteomes" id="UP000236735">
    <property type="component" value="Unassembled WGS sequence"/>
</dbReference>
<dbReference type="CDD" id="cd02009">
    <property type="entry name" value="TPP_SHCHC_synthase"/>
    <property type="match status" value="1"/>
</dbReference>
<accession>A0A1H5S248</accession>
<dbReference type="InterPro" id="IPR004433">
    <property type="entry name" value="MenaQ_synth_MenD"/>
</dbReference>
<dbReference type="GO" id="GO:0030976">
    <property type="term" value="F:thiamine pyrophosphate binding"/>
    <property type="evidence" value="ECO:0007669"/>
    <property type="project" value="UniProtKB-UniRule"/>
</dbReference>
<keyword evidence="6 7" id="KW-0464">Manganese</keyword>
<evidence type="ECO:0000259" key="8">
    <source>
        <dbReference type="Pfam" id="PF02776"/>
    </source>
</evidence>
<comment type="catalytic activity">
    <reaction evidence="7">
        <text>isochorismate + 2-oxoglutarate + H(+) = 5-enolpyruvoyl-6-hydroxy-2-succinyl-cyclohex-3-ene-1-carboxylate + CO2</text>
        <dbReference type="Rhea" id="RHEA:25593"/>
        <dbReference type="ChEBI" id="CHEBI:15378"/>
        <dbReference type="ChEBI" id="CHEBI:16526"/>
        <dbReference type="ChEBI" id="CHEBI:16810"/>
        <dbReference type="ChEBI" id="CHEBI:29780"/>
        <dbReference type="ChEBI" id="CHEBI:58818"/>
        <dbReference type="EC" id="2.2.1.9"/>
    </reaction>
</comment>
<evidence type="ECO:0000256" key="1">
    <source>
        <dbReference type="ARBA" id="ARBA00022428"/>
    </source>
</evidence>
<evidence type="ECO:0000256" key="2">
    <source>
        <dbReference type="ARBA" id="ARBA00022679"/>
    </source>
</evidence>
<dbReference type="CDD" id="cd07037">
    <property type="entry name" value="TPP_PYR_MenD"/>
    <property type="match status" value="1"/>
</dbReference>
<dbReference type="PANTHER" id="PTHR42916">
    <property type="entry name" value="2-SUCCINYL-5-ENOLPYRUVYL-6-HYDROXY-3-CYCLOHEXENE-1-CARBOXYLATE SYNTHASE"/>
    <property type="match status" value="1"/>
</dbReference>
<dbReference type="SUPFAM" id="SSF52518">
    <property type="entry name" value="Thiamin diphosphate-binding fold (THDP-binding)"/>
    <property type="match status" value="2"/>
</dbReference>
<dbReference type="GO" id="GO:0070204">
    <property type="term" value="F:2-succinyl-5-enolpyruvyl-6-hydroxy-3-cyclohexene-1-carboxylic-acid synthase activity"/>
    <property type="evidence" value="ECO:0007669"/>
    <property type="project" value="UniProtKB-UniRule"/>
</dbReference>
<dbReference type="AlphaFoldDB" id="A0A1H5S248"/>
<gene>
    <name evidence="7" type="primary">menD</name>
    <name evidence="9" type="ORF">SAMN05216354_0472</name>
</gene>
<feature type="domain" description="Thiamine pyrophosphate enzyme N-terminal TPP-binding" evidence="8">
    <location>
        <begin position="10"/>
        <end position="111"/>
    </location>
</feature>
<keyword evidence="5 7" id="KW-0786">Thiamine pyrophosphate</keyword>
<evidence type="ECO:0000256" key="3">
    <source>
        <dbReference type="ARBA" id="ARBA00022723"/>
    </source>
</evidence>
<evidence type="ECO:0000313" key="10">
    <source>
        <dbReference type="Proteomes" id="UP000236735"/>
    </source>
</evidence>
<comment type="pathway">
    <text evidence="7">Quinol/quinone metabolism; menaquinone biosynthesis.</text>
</comment>
<protein>
    <recommendedName>
        <fullName evidence="7">2-succinyl-5-enolpyruvyl-6-hydroxy-3-cyclohexene-1-carboxylate synthase</fullName>
        <shortName evidence="7">SEPHCHC synthase</shortName>
        <ecNumber evidence="7">2.2.1.9</ecNumber>
    </recommendedName>
    <alternativeName>
        <fullName evidence="7">Menaquinone biosynthesis protein MenD</fullName>
    </alternativeName>
</protein>
<evidence type="ECO:0000256" key="5">
    <source>
        <dbReference type="ARBA" id="ARBA00023052"/>
    </source>
</evidence>
<dbReference type="EC" id="2.2.1.9" evidence="7"/>
<keyword evidence="2 7" id="KW-0808">Transferase</keyword>
<comment type="similarity">
    <text evidence="7">Belongs to the TPP enzyme family. MenD subfamily.</text>
</comment>
<proteinExistence type="inferred from homology"/>
<organism evidence="9 10">
    <name type="scientific">Xylanibacter ruminicola</name>
    <name type="common">Prevotella ruminicola</name>
    <dbReference type="NCBI Taxonomy" id="839"/>
    <lineage>
        <taxon>Bacteria</taxon>
        <taxon>Pseudomonadati</taxon>
        <taxon>Bacteroidota</taxon>
        <taxon>Bacteroidia</taxon>
        <taxon>Bacteroidales</taxon>
        <taxon>Prevotellaceae</taxon>
        <taxon>Xylanibacter</taxon>
    </lineage>
</organism>
<dbReference type="UniPathway" id="UPA01057">
    <property type="reaction ID" value="UER00164"/>
</dbReference>
<dbReference type="InterPro" id="IPR029035">
    <property type="entry name" value="DHS-like_NAD/FAD-binding_dom"/>
</dbReference>
<dbReference type="GO" id="GO:0030145">
    <property type="term" value="F:manganese ion binding"/>
    <property type="evidence" value="ECO:0007669"/>
    <property type="project" value="UniProtKB-UniRule"/>
</dbReference>
<sequence length="514" mass="57085">MYSNKDNVNILTTLLVAHGIRHAVVCPGSRNSPIVHNLNECPDIVCYPVTDERSAGFYALGMAQALRQPVVVCVTSGTALLNLTPAVAEAYYQHVPLVAISADRPQQWIDQLDGQTLPQPDALGHFVKKAVSLPEPTDEEQHWYCNRLVNEALLACANQGCGPVHINVPISEPLFDYTVSALPQERCIRMTAADITAPTLSHVERMFMSAKRPMLICGQPMNPGFDEAVALVGNDDSYVPDFVLCTGGSIVSKRLKRFLRKAREVWMVNETGEVTDTFMNLTQVIQGDGKLVADHVQHLLEARPHPFVMMWDELLRRVRAHAESYEPAYSQMAVVKTFESRISGAEVHYANSTAIRLANIYARHPVWCNRGVNGIEGSLSTAAGFSCVTDEQVFCIIGDLSFFYDQNALWNQNLQGNLRILLLNNGKGGIFNMLKGLEQSGARDRFVAAEHHTSAEGICLQNNVRYLKAENMGEMLKGVGTLLNMESSRPVLLEVFTDASEDERVFKDYYKTLR</sequence>
<dbReference type="GO" id="GO:0009234">
    <property type="term" value="P:menaquinone biosynthetic process"/>
    <property type="evidence" value="ECO:0007669"/>
    <property type="project" value="UniProtKB-UniRule"/>
</dbReference>
<dbReference type="Gene3D" id="3.40.50.1220">
    <property type="entry name" value="TPP-binding domain"/>
    <property type="match status" value="1"/>
</dbReference>
<dbReference type="PANTHER" id="PTHR42916:SF1">
    <property type="entry name" value="PROTEIN PHYLLO, CHLOROPLASTIC"/>
    <property type="match status" value="1"/>
</dbReference>
<comment type="function">
    <text evidence="7">Catalyzes the thiamine diphosphate-dependent decarboxylation of 2-oxoglutarate and the subsequent addition of the resulting succinic semialdehyde-thiamine pyrophosphate anion to isochorismate to yield 2-succinyl-5-enolpyruvyl-6-hydroxy-3-cyclohexene-1-carboxylate (SEPHCHC).</text>
</comment>
<dbReference type="HAMAP" id="MF_01659">
    <property type="entry name" value="MenD"/>
    <property type="match status" value="1"/>
</dbReference>
<dbReference type="SUPFAM" id="SSF52467">
    <property type="entry name" value="DHS-like NAD/FAD-binding domain"/>
    <property type="match status" value="1"/>
</dbReference>
<evidence type="ECO:0000256" key="6">
    <source>
        <dbReference type="ARBA" id="ARBA00023211"/>
    </source>
</evidence>
<keyword evidence="4 7" id="KW-0460">Magnesium</keyword>
<dbReference type="Pfam" id="PF02776">
    <property type="entry name" value="TPP_enzyme_N"/>
    <property type="match status" value="1"/>
</dbReference>
<evidence type="ECO:0000256" key="4">
    <source>
        <dbReference type="ARBA" id="ARBA00022842"/>
    </source>
</evidence>
<dbReference type="UniPathway" id="UPA00079"/>
<comment type="subunit">
    <text evidence="7">Homodimer.</text>
</comment>
<keyword evidence="3 7" id="KW-0479">Metal-binding</keyword>
<name>A0A1H5S248_XYLRU</name>
<dbReference type="Gene3D" id="3.40.50.970">
    <property type="match status" value="2"/>
</dbReference>
<comment type="cofactor">
    <cofactor evidence="7">
        <name>Mg(2+)</name>
        <dbReference type="ChEBI" id="CHEBI:18420"/>
    </cofactor>
    <cofactor evidence="7">
        <name>Mn(2+)</name>
        <dbReference type="ChEBI" id="CHEBI:29035"/>
    </cofactor>
</comment>
<dbReference type="InterPro" id="IPR029061">
    <property type="entry name" value="THDP-binding"/>
</dbReference>
<evidence type="ECO:0000313" key="9">
    <source>
        <dbReference type="EMBL" id="SEF44659.1"/>
    </source>
</evidence>
<dbReference type="RefSeq" id="WP_103915040.1">
    <property type="nucleotide sequence ID" value="NZ_FNUV01000001.1"/>
</dbReference>